<evidence type="ECO:0000313" key="2">
    <source>
        <dbReference type="Proteomes" id="UP000681967"/>
    </source>
</evidence>
<accession>A0A8S3F957</accession>
<dbReference type="InterPro" id="IPR012337">
    <property type="entry name" value="RNaseH-like_sf"/>
</dbReference>
<reference evidence="1" key="1">
    <citation type="submission" date="2021-02" db="EMBL/GenBank/DDBJ databases">
        <authorList>
            <person name="Nowell W R."/>
        </authorList>
    </citation>
    <scope>NUCLEOTIDE SEQUENCE</scope>
</reference>
<proteinExistence type="predicted"/>
<dbReference type="Proteomes" id="UP000681967">
    <property type="component" value="Unassembled WGS sequence"/>
</dbReference>
<sequence length="122" mass="13917">MAQSIFDAGRHFSPTSSISVKEIIPAPVTISRHIDQIYENKKNELIRLSYCGLALRFITEDYKLHNFILGCILYDIDSQSANNIRLFVDAQLLSFGLTLNNKIFVVTDNENKMRAAFKEKCT</sequence>
<evidence type="ECO:0000313" key="1">
    <source>
        <dbReference type="EMBL" id="CAF5106077.1"/>
    </source>
</evidence>
<comment type="caution">
    <text evidence="1">The sequence shown here is derived from an EMBL/GenBank/DDBJ whole genome shotgun (WGS) entry which is preliminary data.</text>
</comment>
<dbReference type="EMBL" id="CAJOBH010240070">
    <property type="protein sequence ID" value="CAF5106077.1"/>
    <property type="molecule type" value="Genomic_DNA"/>
</dbReference>
<gene>
    <name evidence="1" type="ORF">BYL167_LOCUS65005</name>
</gene>
<dbReference type="AlphaFoldDB" id="A0A8S3F957"/>
<feature type="non-terminal residue" evidence="1">
    <location>
        <position position="1"/>
    </location>
</feature>
<protein>
    <submittedName>
        <fullName evidence="1">Uncharacterized protein</fullName>
    </submittedName>
</protein>
<organism evidence="1 2">
    <name type="scientific">Rotaria magnacalcarata</name>
    <dbReference type="NCBI Taxonomy" id="392030"/>
    <lineage>
        <taxon>Eukaryota</taxon>
        <taxon>Metazoa</taxon>
        <taxon>Spiralia</taxon>
        <taxon>Gnathifera</taxon>
        <taxon>Rotifera</taxon>
        <taxon>Eurotatoria</taxon>
        <taxon>Bdelloidea</taxon>
        <taxon>Philodinida</taxon>
        <taxon>Philodinidae</taxon>
        <taxon>Rotaria</taxon>
    </lineage>
</organism>
<name>A0A8S3F957_9BILA</name>
<dbReference type="SUPFAM" id="SSF53098">
    <property type="entry name" value="Ribonuclease H-like"/>
    <property type="match status" value="1"/>
</dbReference>